<dbReference type="InterPro" id="IPR027417">
    <property type="entry name" value="P-loop_NTPase"/>
</dbReference>
<dbReference type="Gene3D" id="3.40.50.300">
    <property type="entry name" value="P-loop containing nucleotide triphosphate hydrolases"/>
    <property type="match status" value="1"/>
</dbReference>
<dbReference type="EMBL" id="NSLI01000005">
    <property type="protein sequence ID" value="PAX06540.1"/>
    <property type="molecule type" value="Genomic_DNA"/>
</dbReference>
<dbReference type="RefSeq" id="WP_095999285.1">
    <property type="nucleotide sequence ID" value="NZ_NSLI01000005.1"/>
</dbReference>
<name>A0A2A2SBI1_9SPHN</name>
<comment type="caution">
    <text evidence="3">The sequence shown here is derived from an EMBL/GenBank/DDBJ whole genome shotgun (WGS) entry which is preliminary data.</text>
</comment>
<keyword evidence="1" id="KW-1188">Viral release from host cell</keyword>
<organism evidence="3 4">
    <name type="scientific">Sphingomonas lenta</name>
    <dbReference type="NCBI Taxonomy" id="1141887"/>
    <lineage>
        <taxon>Bacteria</taxon>
        <taxon>Pseudomonadati</taxon>
        <taxon>Pseudomonadota</taxon>
        <taxon>Alphaproteobacteria</taxon>
        <taxon>Sphingomonadales</taxon>
        <taxon>Sphingomonadaceae</taxon>
        <taxon>Sphingomonas</taxon>
    </lineage>
</organism>
<dbReference type="InterPro" id="IPR035421">
    <property type="entry name" value="Terminase_6C"/>
</dbReference>
<dbReference type="Proteomes" id="UP000218151">
    <property type="component" value="Unassembled WGS sequence"/>
</dbReference>
<keyword evidence="3" id="KW-0067">ATP-binding</keyword>
<evidence type="ECO:0000313" key="4">
    <source>
        <dbReference type="Proteomes" id="UP000218151"/>
    </source>
</evidence>
<protein>
    <submittedName>
        <fullName evidence="3">ATP-binding protein</fullName>
    </submittedName>
</protein>
<evidence type="ECO:0000313" key="3">
    <source>
        <dbReference type="EMBL" id="PAX06540.1"/>
    </source>
</evidence>
<dbReference type="Pfam" id="PF03237">
    <property type="entry name" value="Terminase_6N"/>
    <property type="match status" value="1"/>
</dbReference>
<feature type="domain" description="Terminase large subunit gp17-like C-terminal" evidence="2">
    <location>
        <begin position="338"/>
        <end position="482"/>
    </location>
</feature>
<dbReference type="AlphaFoldDB" id="A0A2A2SBI1"/>
<dbReference type="OrthoDB" id="4519042at2"/>
<evidence type="ECO:0000256" key="1">
    <source>
        <dbReference type="ARBA" id="ARBA00022612"/>
    </source>
</evidence>
<dbReference type="Gene3D" id="3.30.420.240">
    <property type="match status" value="1"/>
</dbReference>
<dbReference type="Pfam" id="PF17289">
    <property type="entry name" value="Terminase_6C"/>
    <property type="match status" value="1"/>
</dbReference>
<keyword evidence="3" id="KW-0547">Nucleotide-binding</keyword>
<reference evidence="4" key="1">
    <citation type="submission" date="2017-09" db="EMBL/GenBank/DDBJ databases">
        <authorList>
            <person name="Feng G."/>
            <person name="Zhu H."/>
        </authorList>
    </citation>
    <scope>NUCLEOTIDE SEQUENCE [LARGE SCALE GENOMIC DNA]</scope>
    <source>
        <strain evidence="4">1PNM-20</strain>
    </source>
</reference>
<keyword evidence="4" id="KW-1185">Reference proteome</keyword>
<gene>
    <name evidence="3" type="ORF">CKY28_15410</name>
</gene>
<sequence>MLEYLSRLAAMPPEKQAIALGSLPEPMLHSWRRHFPDWAHEGQRPLHDDWRTWVIMGGRGFGKTRAGAEWVLEQVRASTRPASAAPMFDGAGVGRAASAEWTIDGEGRARRGSKSRVVGRGCGPAGRVAPTGSTLRVALVGATVDDAKAVMVEGPSGLLSLAGAGEIERWLPAERRLVFANGAEAALFSGRSPQGLRGPEHDLAWCDELGKWRHAQATWDMLQLGLRRGDRPRAVVTTTPSAEPALRRVMEAAGTHVTGGATGANRHLAPGFVEAVERAYGGTRLGVQEIEGRLVADREGSLWPFDLIEACRRSGPSTAFGGPPPRDKLGEDFSRVVVGVDPPASAAGTCGIVAAGLDRDGRALVLADLSVAGRSPEGWARAVADAAAAWGADRVVVEANQGGEMVRTVLRAASLNLPLELVHASRGKAARAEPVAALFESGRAGLAGRFPELEAQLGQFTAGGYEGEGSPDRADAMVWALWALMLKRRVEPGVRKI</sequence>
<dbReference type="GO" id="GO:0005524">
    <property type="term" value="F:ATP binding"/>
    <property type="evidence" value="ECO:0007669"/>
    <property type="project" value="UniProtKB-KW"/>
</dbReference>
<accession>A0A2A2SBI1</accession>
<proteinExistence type="predicted"/>
<evidence type="ECO:0000259" key="2">
    <source>
        <dbReference type="Pfam" id="PF17289"/>
    </source>
</evidence>